<dbReference type="GO" id="GO:0030215">
    <property type="term" value="F:semaphorin receptor binding"/>
    <property type="evidence" value="ECO:0007669"/>
    <property type="project" value="InterPro"/>
</dbReference>
<dbReference type="GO" id="GO:0005615">
    <property type="term" value="C:extracellular space"/>
    <property type="evidence" value="ECO:0007669"/>
    <property type="project" value="TreeGrafter"/>
</dbReference>
<evidence type="ECO:0000256" key="2">
    <source>
        <dbReference type="PROSITE-ProRule" id="PRU00352"/>
    </source>
</evidence>
<dbReference type="EMBL" id="AYCK01026907">
    <property type="status" value="NOT_ANNOTATED_CDS"/>
    <property type="molecule type" value="Genomic_DNA"/>
</dbReference>
<dbReference type="GO" id="GO:0001755">
    <property type="term" value="P:neural crest cell migration"/>
    <property type="evidence" value="ECO:0007669"/>
    <property type="project" value="TreeGrafter"/>
</dbReference>
<reference evidence="6" key="1">
    <citation type="submission" date="2013-10" db="EMBL/GenBank/DDBJ databases">
        <authorList>
            <person name="Schartl M."/>
            <person name="Warren W."/>
        </authorList>
    </citation>
    <scope>NUCLEOTIDE SEQUENCE [LARGE SCALE GENOMIC DNA]</scope>
    <source>
        <strain evidence="6">female</strain>
    </source>
</reference>
<feature type="signal peptide" evidence="3">
    <location>
        <begin position="1"/>
        <end position="21"/>
    </location>
</feature>
<dbReference type="InterPro" id="IPR036352">
    <property type="entry name" value="Semap_dom_sf"/>
</dbReference>
<dbReference type="EMBL" id="AYCK01026906">
    <property type="status" value="NOT_ANNOTATED_CDS"/>
    <property type="molecule type" value="Genomic_DNA"/>
</dbReference>
<dbReference type="GO" id="GO:0043931">
    <property type="term" value="P:ossification involved in bone maturation"/>
    <property type="evidence" value="ECO:0007669"/>
    <property type="project" value="TreeGrafter"/>
</dbReference>
<dbReference type="Gene3D" id="2.130.10.10">
    <property type="entry name" value="YVTN repeat-like/Quinoprotein amine dehydrogenase"/>
    <property type="match status" value="1"/>
</dbReference>
<feature type="domain" description="Sema" evidence="4">
    <location>
        <begin position="27"/>
        <end position="437"/>
    </location>
</feature>
<dbReference type="PANTHER" id="PTHR11036">
    <property type="entry name" value="SEMAPHORIN"/>
    <property type="match status" value="1"/>
</dbReference>
<feature type="chain" id="PRO_5001919815" evidence="3">
    <location>
        <begin position="22"/>
        <end position="437"/>
    </location>
</feature>
<dbReference type="GO" id="GO:0000122">
    <property type="term" value="P:negative regulation of transcription by RNA polymerase II"/>
    <property type="evidence" value="ECO:0007669"/>
    <property type="project" value="TreeGrafter"/>
</dbReference>
<proteinExistence type="predicted"/>
<keyword evidence="6" id="KW-1185">Reference proteome</keyword>
<dbReference type="SMART" id="SM00630">
    <property type="entry name" value="Sema"/>
    <property type="match status" value="1"/>
</dbReference>
<evidence type="ECO:0000259" key="4">
    <source>
        <dbReference type="PROSITE" id="PS51004"/>
    </source>
</evidence>
<dbReference type="PANTHER" id="PTHR11036:SF135">
    <property type="entry name" value="SEMAPHORIN 4D ISOFORM X1-RELATED"/>
    <property type="match status" value="1"/>
</dbReference>
<evidence type="ECO:0000256" key="1">
    <source>
        <dbReference type="ARBA" id="ARBA00023180"/>
    </source>
</evidence>
<dbReference type="Proteomes" id="UP000028760">
    <property type="component" value="Unassembled WGS sequence"/>
</dbReference>
<dbReference type="GO" id="GO:0045499">
    <property type="term" value="F:chemorepellent activity"/>
    <property type="evidence" value="ECO:0007669"/>
    <property type="project" value="TreeGrafter"/>
</dbReference>
<dbReference type="STRING" id="48698.ENSPFOP00000025338"/>
<reference evidence="5" key="2">
    <citation type="submission" date="2025-08" db="UniProtKB">
        <authorList>
            <consortium name="Ensembl"/>
        </authorList>
    </citation>
    <scope>IDENTIFICATION</scope>
</reference>
<dbReference type="PROSITE" id="PS51004">
    <property type="entry name" value="SEMA"/>
    <property type="match status" value="1"/>
</dbReference>
<dbReference type="GO" id="GO:0007411">
    <property type="term" value="P:axon guidance"/>
    <property type="evidence" value="ECO:0007669"/>
    <property type="project" value="TreeGrafter"/>
</dbReference>
<dbReference type="GeneTree" id="ENSGT00940000165656"/>
<dbReference type="GO" id="GO:0005886">
    <property type="term" value="C:plasma membrane"/>
    <property type="evidence" value="ECO:0007669"/>
    <property type="project" value="TreeGrafter"/>
</dbReference>
<dbReference type="AlphaFoldDB" id="A0A096M1P7"/>
<evidence type="ECO:0000256" key="3">
    <source>
        <dbReference type="SAM" id="SignalP"/>
    </source>
</evidence>
<comment type="caution">
    <text evidence="2">Lacks conserved residue(s) required for the propagation of feature annotation.</text>
</comment>
<keyword evidence="3" id="KW-0732">Signal</keyword>
<reference evidence="5" key="3">
    <citation type="submission" date="2025-09" db="UniProtKB">
        <authorList>
            <consortium name="Ensembl"/>
        </authorList>
    </citation>
    <scope>IDENTIFICATION</scope>
</reference>
<dbReference type="Ensembl" id="ENSPFOT00000028779.1">
    <property type="protein sequence ID" value="ENSPFOP00000025338.1"/>
    <property type="gene ID" value="ENSPFOG00000023371.1"/>
</dbReference>
<evidence type="ECO:0000313" key="5">
    <source>
        <dbReference type="Ensembl" id="ENSPFOP00000025338.1"/>
    </source>
</evidence>
<dbReference type="SUPFAM" id="SSF101912">
    <property type="entry name" value="Sema domain"/>
    <property type="match status" value="1"/>
</dbReference>
<accession>A0A096M1P7</accession>
<dbReference type="InterPro" id="IPR027231">
    <property type="entry name" value="Semaphorin"/>
</dbReference>
<sequence>VMMKSQVALLYVLIIMSEGSAQSLKPRRSVFFSDVNLKLFKEPDFDGLSSMLVREDIGLLFIRARGKVITLSLDDITEKTSETNWMASSEDKIECQKKGKSIEQECDNYIRMMHTLDDGRVLACGTKAFEPTCTHLMVNEGHITMEDTTHSGRGKIPFDPEEKFASMMNENTLYTAASINFLGLAKIFQRHGENPIRTEEKQSWLNDPKMISIHMAEMNKVSENNEDSNVFLFLTENAVEERHGLRLSRVARVCKSDVGGLRTLQRKWTSFLKARLDCPFGDEGSQSLVQDVFFLQDENNLKDSVFYATFTSNLKPSSSCSQFAVCAYKLSDIQQVFRGNFLTLSDSGCWTRYTGSVPTPYPGSCINDEMRAKGVKTSKDLPDTTLDFVKNHPLMEKAVTPITGRPLLVRSTAQFSRIVVDKVTSLDGQQHIIMLIG</sequence>
<name>A0A096M1P7_POEFO</name>
<dbReference type="GO" id="GO:0071526">
    <property type="term" value="P:semaphorin-plexin signaling pathway"/>
    <property type="evidence" value="ECO:0007669"/>
    <property type="project" value="TreeGrafter"/>
</dbReference>
<keyword evidence="1" id="KW-0325">Glycoprotein</keyword>
<evidence type="ECO:0000313" key="6">
    <source>
        <dbReference type="Proteomes" id="UP000028760"/>
    </source>
</evidence>
<dbReference type="InterPro" id="IPR001627">
    <property type="entry name" value="Semap_dom"/>
</dbReference>
<protein>
    <submittedName>
        <fullName evidence="5">Semaphorin-4E-like</fullName>
    </submittedName>
</protein>
<dbReference type="InterPro" id="IPR015943">
    <property type="entry name" value="WD40/YVTN_repeat-like_dom_sf"/>
</dbReference>
<dbReference type="OMA" id="MQASAIC"/>
<organism evidence="5 6">
    <name type="scientific">Poecilia formosa</name>
    <name type="common">Amazon molly</name>
    <name type="synonym">Limia formosa</name>
    <dbReference type="NCBI Taxonomy" id="48698"/>
    <lineage>
        <taxon>Eukaryota</taxon>
        <taxon>Metazoa</taxon>
        <taxon>Chordata</taxon>
        <taxon>Craniata</taxon>
        <taxon>Vertebrata</taxon>
        <taxon>Euteleostomi</taxon>
        <taxon>Actinopterygii</taxon>
        <taxon>Neopterygii</taxon>
        <taxon>Teleostei</taxon>
        <taxon>Neoteleostei</taxon>
        <taxon>Acanthomorphata</taxon>
        <taxon>Ovalentaria</taxon>
        <taxon>Atherinomorphae</taxon>
        <taxon>Cyprinodontiformes</taxon>
        <taxon>Poeciliidae</taxon>
        <taxon>Poeciliinae</taxon>
        <taxon>Poecilia</taxon>
    </lineage>
</organism>
<dbReference type="GO" id="GO:0030335">
    <property type="term" value="P:positive regulation of cell migration"/>
    <property type="evidence" value="ECO:0007669"/>
    <property type="project" value="TreeGrafter"/>
</dbReference>
<dbReference type="eggNOG" id="KOG3611">
    <property type="taxonomic scope" value="Eukaryota"/>
</dbReference>
<dbReference type="Pfam" id="PF01403">
    <property type="entry name" value="Sema"/>
    <property type="match status" value="1"/>
</dbReference>